<dbReference type="eggNOG" id="ENOG5032XTU">
    <property type="taxonomic scope" value="Bacteria"/>
</dbReference>
<accession>K1JPR5</accession>
<evidence type="ECO:0000313" key="1">
    <source>
        <dbReference type="EMBL" id="EKB32201.1"/>
    </source>
</evidence>
<dbReference type="STRING" id="742823.HMPREF9465_00216"/>
<dbReference type="RefSeq" id="WP_005433278.1">
    <property type="nucleotide sequence ID" value="NZ_JH815513.1"/>
</dbReference>
<evidence type="ECO:0000313" key="2">
    <source>
        <dbReference type="Proteomes" id="UP000005835"/>
    </source>
</evidence>
<dbReference type="AlphaFoldDB" id="K1JPR5"/>
<dbReference type="Proteomes" id="UP000005835">
    <property type="component" value="Unassembled WGS sequence"/>
</dbReference>
<organism evidence="1 2">
    <name type="scientific">Sutterella wadsworthensis 2_1_59BFAA</name>
    <dbReference type="NCBI Taxonomy" id="742823"/>
    <lineage>
        <taxon>Bacteria</taxon>
        <taxon>Pseudomonadati</taxon>
        <taxon>Pseudomonadota</taxon>
        <taxon>Betaproteobacteria</taxon>
        <taxon>Burkholderiales</taxon>
        <taxon>Sutterellaceae</taxon>
        <taxon>Sutterella</taxon>
    </lineage>
</organism>
<comment type="caution">
    <text evidence="1">The sequence shown here is derived from an EMBL/GenBank/DDBJ whole genome shotgun (WGS) entry which is preliminary data.</text>
</comment>
<dbReference type="EMBL" id="ADMG01000007">
    <property type="protein sequence ID" value="EKB32201.1"/>
    <property type="molecule type" value="Genomic_DNA"/>
</dbReference>
<dbReference type="OrthoDB" id="9802878at2"/>
<reference evidence="1 2" key="1">
    <citation type="submission" date="2012-05" db="EMBL/GenBank/DDBJ databases">
        <title>The Genome Sequence of Sutterella wadsworthensis 2_1_59BFAA.</title>
        <authorList>
            <consortium name="The Broad Institute Genome Sequencing Platform"/>
            <person name="Earl A."/>
            <person name="Ward D."/>
            <person name="Feldgarden M."/>
            <person name="Gevers D."/>
            <person name="Daigneault M."/>
            <person name="Strauss J."/>
            <person name="Allen-Vercoe E."/>
            <person name="Walker B."/>
            <person name="Young S.K."/>
            <person name="Zeng Q."/>
            <person name="Gargeya S."/>
            <person name="Fitzgerald M."/>
            <person name="Haas B."/>
            <person name="Abouelleil A."/>
            <person name="Alvarado L."/>
            <person name="Arachchi H.M."/>
            <person name="Berlin A.M."/>
            <person name="Chapman S.B."/>
            <person name="Goldberg J."/>
            <person name="Griggs A."/>
            <person name="Gujja S."/>
            <person name="Hansen M."/>
            <person name="Howarth C."/>
            <person name="Imamovic A."/>
            <person name="Larimer J."/>
            <person name="McCowen C."/>
            <person name="Montmayeur A."/>
            <person name="Murphy C."/>
            <person name="Neiman D."/>
            <person name="Pearson M."/>
            <person name="Priest M."/>
            <person name="Roberts A."/>
            <person name="Saif S."/>
            <person name="Shea T."/>
            <person name="Sisk P."/>
            <person name="Sykes S."/>
            <person name="Wortman J."/>
            <person name="Nusbaum C."/>
            <person name="Birren B."/>
        </authorList>
    </citation>
    <scope>NUCLEOTIDE SEQUENCE [LARGE SCALE GENOMIC DNA]</scope>
    <source>
        <strain evidence="1 2">2_1_59BFAA</strain>
    </source>
</reference>
<name>K1JPR5_9BURK</name>
<gene>
    <name evidence="1" type="ORF">HMPREF9465_00216</name>
</gene>
<dbReference type="HOGENOM" id="CLU_131402_0_0_4"/>
<protein>
    <submittedName>
        <fullName evidence="1">Uncharacterized protein</fullName>
    </submittedName>
</protein>
<keyword evidence="2" id="KW-1185">Reference proteome</keyword>
<proteinExistence type="predicted"/>
<sequence length="159" mass="18375">MVENELTRALRGLCAEAVKNFALPTKSERGQEKEELRAPQIINGYLPPKRSGQKDDFPFVLVRADEGTTDQDSTEVQVSIIVGTYSEEYDGHEYCLNVMSRIRTALCSLPGMVLANRYRLKHPIKWSTYAEQPYPYWQLDMQTTWDIRTPQPINQEEDF</sequence>